<dbReference type="Pfam" id="PF05553">
    <property type="entry name" value="DUF761"/>
    <property type="match status" value="1"/>
</dbReference>
<name>A0A7J7DAE6_TRIWF</name>
<evidence type="ECO:0000313" key="1">
    <source>
        <dbReference type="EMBL" id="KAF5743228.1"/>
    </source>
</evidence>
<evidence type="ECO:0008006" key="3">
    <source>
        <dbReference type="Google" id="ProtNLM"/>
    </source>
</evidence>
<gene>
    <name evidence="1" type="ORF">HS088_TW09G01293</name>
</gene>
<protein>
    <recommendedName>
        <fullName evidence="3">Avr9/Cf-9 rapidly elicited protein</fullName>
    </recommendedName>
</protein>
<dbReference type="EMBL" id="JAAARO010000009">
    <property type="protein sequence ID" value="KAF5743228.1"/>
    <property type="molecule type" value="Genomic_DNA"/>
</dbReference>
<dbReference type="Proteomes" id="UP000593562">
    <property type="component" value="Unassembled WGS sequence"/>
</dbReference>
<dbReference type="InParanoid" id="A0A7J7DAE6"/>
<proteinExistence type="predicted"/>
<dbReference type="AlphaFoldDB" id="A0A7J7DAE6"/>
<keyword evidence="2" id="KW-1185">Reference proteome</keyword>
<organism evidence="1 2">
    <name type="scientific">Tripterygium wilfordii</name>
    <name type="common">Thunder God vine</name>
    <dbReference type="NCBI Taxonomy" id="458696"/>
    <lineage>
        <taxon>Eukaryota</taxon>
        <taxon>Viridiplantae</taxon>
        <taxon>Streptophyta</taxon>
        <taxon>Embryophyta</taxon>
        <taxon>Tracheophyta</taxon>
        <taxon>Spermatophyta</taxon>
        <taxon>Magnoliopsida</taxon>
        <taxon>eudicotyledons</taxon>
        <taxon>Gunneridae</taxon>
        <taxon>Pentapetalae</taxon>
        <taxon>rosids</taxon>
        <taxon>fabids</taxon>
        <taxon>Celastrales</taxon>
        <taxon>Celastraceae</taxon>
        <taxon>Tripterygium</taxon>
    </lineage>
</organism>
<reference evidence="1 2" key="1">
    <citation type="journal article" date="2020" name="Nat. Commun.">
        <title>Genome of Tripterygium wilfordii and identification of cytochrome P450 involved in triptolide biosynthesis.</title>
        <authorList>
            <person name="Tu L."/>
            <person name="Su P."/>
            <person name="Zhang Z."/>
            <person name="Gao L."/>
            <person name="Wang J."/>
            <person name="Hu T."/>
            <person name="Zhou J."/>
            <person name="Zhang Y."/>
            <person name="Zhao Y."/>
            <person name="Liu Y."/>
            <person name="Song Y."/>
            <person name="Tong Y."/>
            <person name="Lu Y."/>
            <person name="Yang J."/>
            <person name="Xu C."/>
            <person name="Jia M."/>
            <person name="Peters R.J."/>
            <person name="Huang L."/>
            <person name="Gao W."/>
        </authorList>
    </citation>
    <scope>NUCLEOTIDE SEQUENCE [LARGE SCALE GENOMIC DNA]</scope>
    <source>
        <strain evidence="2">cv. XIE 37</strain>
        <tissue evidence="1">Leaf</tissue>
    </source>
</reference>
<accession>A0A7J7DAE6</accession>
<evidence type="ECO:0000313" key="2">
    <source>
        <dbReference type="Proteomes" id="UP000593562"/>
    </source>
</evidence>
<comment type="caution">
    <text evidence="1">The sequence shown here is derived from an EMBL/GenBank/DDBJ whole genome shotgun (WGS) entry which is preliminary data.</text>
</comment>
<sequence>MEPSPPLYTTKICKMVREFLFTVSTGVSKSMITFDLNFLMKRGKIVVKVLNDIVVRHHTALSCISHDVNASFVSPREYEFSCSHSPSYQPYVRFHVSSRHKPKYRSRRSGNFKYYKRSHAPLTVRGDVVDWEVDDVAVESPLVDPLVRRVRITDSPFSLNGECNKEDCHVDKAAEEFIRRFYKELRSQKLVDYHR</sequence>
<dbReference type="PANTHER" id="PTHR33265:SF28">
    <property type="entry name" value="DUF761 DOMAIN-CONTAINING PROTEIN"/>
    <property type="match status" value="1"/>
</dbReference>
<dbReference type="InterPro" id="IPR008480">
    <property type="entry name" value="DUF761_pln"/>
</dbReference>
<dbReference type="OrthoDB" id="696337at2759"/>
<dbReference type="PANTHER" id="PTHR33265">
    <property type="entry name" value="AVR9/CF-9 RAPIDLY ELICITED PROTEIN-RELATED"/>
    <property type="match status" value="1"/>
</dbReference>